<dbReference type="AlphaFoldDB" id="F9W853"/>
<dbReference type="GO" id="GO:0003723">
    <property type="term" value="F:RNA binding"/>
    <property type="evidence" value="ECO:0007669"/>
    <property type="project" value="TreeGrafter"/>
</dbReference>
<dbReference type="FunFam" id="3.30.420.10:FF:000159">
    <property type="entry name" value="Ribonuclease, putative"/>
    <property type="match status" value="1"/>
</dbReference>
<evidence type="ECO:0000313" key="3">
    <source>
        <dbReference type="Proteomes" id="UP000000702"/>
    </source>
</evidence>
<dbReference type="SUPFAM" id="SSF53098">
    <property type="entry name" value="Ribonuclease H-like"/>
    <property type="match status" value="1"/>
</dbReference>
<gene>
    <name evidence="2" type="ORF">TCIL3000_0_41370</name>
</gene>
<evidence type="ECO:0000256" key="1">
    <source>
        <dbReference type="ARBA" id="ARBA00008372"/>
    </source>
</evidence>
<comment type="similarity">
    <text evidence="1">Belongs to the CAF1 family.</text>
</comment>
<reference evidence="2 3" key="2">
    <citation type="journal article" date="2012" name="Proc. Natl. Acad. Sci. U.S.A.">
        <title>Antigenic diversity is generated by distinct evolutionary mechanisms in African trypanosome species.</title>
        <authorList>
            <person name="Jackson A.P."/>
            <person name="Berry A."/>
            <person name="Aslett M."/>
            <person name="Allison H.C."/>
            <person name="Burton P."/>
            <person name="Vavrova-Anderson J."/>
            <person name="Brown R."/>
            <person name="Browne H."/>
            <person name="Corton N."/>
            <person name="Hauser H."/>
            <person name="Gamble J."/>
            <person name="Gilderthorp R."/>
            <person name="Marcello L."/>
            <person name="McQuillan J."/>
            <person name="Otto T.D."/>
            <person name="Quail M.A."/>
            <person name="Sanders M.J."/>
            <person name="van Tonder A."/>
            <person name="Ginger M.L."/>
            <person name="Field M.C."/>
            <person name="Barry J.D."/>
            <person name="Hertz-Fowler C."/>
            <person name="Berriman M."/>
        </authorList>
    </citation>
    <scope>NUCLEOTIDE SEQUENCE [LARGE SCALE GENOMIC DNA]</scope>
    <source>
        <strain evidence="2 3">IL3000</strain>
    </source>
</reference>
<name>F9W853_TRYCI</name>
<dbReference type="Pfam" id="PF04857">
    <property type="entry name" value="CAF1"/>
    <property type="match status" value="1"/>
</dbReference>
<keyword evidence="3" id="KW-1185">Reference proteome</keyword>
<dbReference type="VEuPathDB" id="TriTrypDB:TcIL3000_0_41370"/>
<accession>F9W853</accession>
<dbReference type="InterPro" id="IPR012337">
    <property type="entry name" value="RNaseH-like_sf"/>
</dbReference>
<dbReference type="PANTHER" id="PTHR15092:SF23">
    <property type="entry name" value="PUTATIVE-RELATED"/>
    <property type="match status" value="1"/>
</dbReference>
<dbReference type="OMA" id="LTTCHED"/>
<dbReference type="PANTHER" id="PTHR15092">
    <property type="entry name" value="POLY A -SPECIFIC RIBONUCLEASE/TARGET OF EGR1, MEMBER 1"/>
    <property type="match status" value="1"/>
</dbReference>
<reference evidence="3" key="1">
    <citation type="submission" date="2011-07" db="EMBL/GenBank/DDBJ databases">
        <title>Divergent evolution of antigenic variation in African trypanosomes.</title>
        <authorList>
            <person name="Jackson A.P."/>
            <person name="Berry A."/>
            <person name="Allison H.C."/>
            <person name="Burton P."/>
            <person name="Anderson J."/>
            <person name="Aslett M."/>
            <person name="Brown R."/>
            <person name="Corton N."/>
            <person name="Harris D."/>
            <person name="Hauser H."/>
            <person name="Gamble J."/>
            <person name="Gilderthorp R."/>
            <person name="McQuillan J."/>
            <person name="Quail M.A."/>
            <person name="Sanders M."/>
            <person name="Van Tonder A."/>
            <person name="Ginger M.L."/>
            <person name="Donelson J.E."/>
            <person name="Field M.C."/>
            <person name="Barry J.D."/>
            <person name="Berriman M."/>
            <person name="Hertz-Fowler C."/>
        </authorList>
    </citation>
    <scope>NUCLEOTIDE SEQUENCE [LARGE SCALE GENOMIC DNA]</scope>
    <source>
        <strain evidence="3">IL3000</strain>
    </source>
</reference>
<dbReference type="InterPro" id="IPR051181">
    <property type="entry name" value="CAF1_poly(A)_ribonucleases"/>
</dbReference>
<dbReference type="Proteomes" id="UP000000702">
    <property type="component" value="Unassembled WGS sequence"/>
</dbReference>
<sequence length="586" mass="66115">MQVTKDNLTAVLPKFMHLLQTCDFYAFDEEMTGINVSEIQETITDTPEESYRAKRAAASRYNIIQVGICLFQRKREGTETSTPVSYVAHPFNFVLFPNHMDDLTDVERPQDVVLSPSSLAFLRRHDMNFQSWVYRGMTYCNAAQEAALRQKHEEKHGSKPKGLPCQQQRHHAQTMELLLEEEREWLNASLAAAKVLRERAQAALERARAQQTRHPRTVELDALMDLKQSGGREVILQPQRSKNARECLEWHMDEHYEDIFLTFRRAGGVYHGTMRALFPTERAQLLEKERASRDRELVDKLGFRLVFKALVESKKPCVGHNCLADILFLLASFDGEPPGTLPAFKHRVGHLFPMVFDTKYIATRQDLFPPARFTAHYLGGYFDEYGFNSACIHVSLPLGFEAYDPLTIAGGGGGGNSPTHEAGYDALLTGVLLLNLLAEVGVLDVAEAPLALVNRLALFRSLFAIHLGEDEGDEYLPQAGVLELRHENHVRTHHIDNCFAALSIQGVTLHGIDELRTLAVLPPTWMRVCNVEGPDVEWLSTQLTSRFPQYFQATPYVAPLNSGGGKGAFRVTPVNLSRFFLRAFPR</sequence>
<dbReference type="InterPro" id="IPR036397">
    <property type="entry name" value="RNaseH_sf"/>
</dbReference>
<dbReference type="GO" id="GO:0000175">
    <property type="term" value="F:3'-5'-RNA exonuclease activity"/>
    <property type="evidence" value="ECO:0007669"/>
    <property type="project" value="TreeGrafter"/>
</dbReference>
<organism evidence="2 3">
    <name type="scientific">Trypanosoma congolense (strain IL3000)</name>
    <dbReference type="NCBI Taxonomy" id="1068625"/>
    <lineage>
        <taxon>Eukaryota</taxon>
        <taxon>Discoba</taxon>
        <taxon>Euglenozoa</taxon>
        <taxon>Kinetoplastea</taxon>
        <taxon>Metakinetoplastina</taxon>
        <taxon>Trypanosomatida</taxon>
        <taxon>Trypanosomatidae</taxon>
        <taxon>Trypanosoma</taxon>
        <taxon>Nannomonas</taxon>
    </lineage>
</organism>
<dbReference type="EMBL" id="CAEQ01001138">
    <property type="protein sequence ID" value="CCD13380.1"/>
    <property type="molecule type" value="Genomic_DNA"/>
</dbReference>
<comment type="caution">
    <text evidence="2">The sequence shown here is derived from an EMBL/GenBank/DDBJ whole genome shotgun (WGS) entry which is preliminary data.</text>
</comment>
<protein>
    <submittedName>
        <fullName evidence="2">WGS project CAEQ00000000 data, annotated contig 1707</fullName>
    </submittedName>
</protein>
<proteinExistence type="inferred from homology"/>
<evidence type="ECO:0000313" key="2">
    <source>
        <dbReference type="EMBL" id="CCD13380.1"/>
    </source>
</evidence>
<dbReference type="Gene3D" id="3.30.420.10">
    <property type="entry name" value="Ribonuclease H-like superfamily/Ribonuclease H"/>
    <property type="match status" value="2"/>
</dbReference>
<dbReference type="InterPro" id="IPR006941">
    <property type="entry name" value="RNase_CAF1"/>
</dbReference>